<evidence type="ECO:0000259" key="2">
    <source>
        <dbReference type="Pfam" id="PF07859"/>
    </source>
</evidence>
<protein>
    <submittedName>
        <fullName evidence="3">Lipase</fullName>
    </submittedName>
</protein>
<evidence type="ECO:0000313" key="3">
    <source>
        <dbReference type="EMBL" id="KAH6670311.1"/>
    </source>
</evidence>
<dbReference type="PANTHER" id="PTHR48081">
    <property type="entry name" value="AB HYDROLASE SUPERFAMILY PROTEIN C4A8.06C"/>
    <property type="match status" value="1"/>
</dbReference>
<evidence type="ECO:0000256" key="1">
    <source>
        <dbReference type="ARBA" id="ARBA00022801"/>
    </source>
</evidence>
<name>A0A9P9A4M7_9PEZI</name>
<dbReference type="Pfam" id="PF07859">
    <property type="entry name" value="Abhydrolase_3"/>
    <property type="match status" value="1"/>
</dbReference>
<dbReference type="AlphaFoldDB" id="A0A9P9A4M7"/>
<dbReference type="Gene3D" id="3.40.50.1820">
    <property type="entry name" value="alpha/beta hydrolase"/>
    <property type="match status" value="1"/>
</dbReference>
<dbReference type="PANTHER" id="PTHR48081:SF8">
    <property type="entry name" value="ALPHA_BETA HYDROLASE FOLD-3 DOMAIN-CONTAINING PROTEIN-RELATED"/>
    <property type="match status" value="1"/>
</dbReference>
<dbReference type="EMBL" id="JAGSXJ010000030">
    <property type="protein sequence ID" value="KAH6670311.1"/>
    <property type="molecule type" value="Genomic_DNA"/>
</dbReference>
<feature type="domain" description="Alpha/beta hydrolase fold-3" evidence="2">
    <location>
        <begin position="92"/>
        <end position="315"/>
    </location>
</feature>
<dbReference type="InterPro" id="IPR013094">
    <property type="entry name" value="AB_hydrolase_3"/>
</dbReference>
<keyword evidence="4" id="KW-1185">Reference proteome</keyword>
<gene>
    <name evidence="3" type="ORF">F5X68DRAFT_175747</name>
</gene>
<reference evidence="3" key="1">
    <citation type="journal article" date="2021" name="Nat. Commun.">
        <title>Genetic determinants of endophytism in the Arabidopsis root mycobiome.</title>
        <authorList>
            <person name="Mesny F."/>
            <person name="Miyauchi S."/>
            <person name="Thiergart T."/>
            <person name="Pickel B."/>
            <person name="Atanasova L."/>
            <person name="Karlsson M."/>
            <person name="Huettel B."/>
            <person name="Barry K.W."/>
            <person name="Haridas S."/>
            <person name="Chen C."/>
            <person name="Bauer D."/>
            <person name="Andreopoulos W."/>
            <person name="Pangilinan J."/>
            <person name="LaButti K."/>
            <person name="Riley R."/>
            <person name="Lipzen A."/>
            <person name="Clum A."/>
            <person name="Drula E."/>
            <person name="Henrissat B."/>
            <person name="Kohler A."/>
            <person name="Grigoriev I.V."/>
            <person name="Martin F.M."/>
            <person name="Hacquard S."/>
        </authorList>
    </citation>
    <scope>NUCLEOTIDE SEQUENCE</scope>
    <source>
        <strain evidence="3">MPI-SDFR-AT-0117</strain>
    </source>
</reference>
<keyword evidence="1" id="KW-0378">Hydrolase</keyword>
<dbReference type="Proteomes" id="UP000770015">
    <property type="component" value="Unassembled WGS sequence"/>
</dbReference>
<evidence type="ECO:0000313" key="4">
    <source>
        <dbReference type="Proteomes" id="UP000770015"/>
    </source>
</evidence>
<dbReference type="OrthoDB" id="408631at2759"/>
<dbReference type="GO" id="GO:0016787">
    <property type="term" value="F:hydrolase activity"/>
    <property type="evidence" value="ECO:0007669"/>
    <property type="project" value="UniProtKB-KW"/>
</dbReference>
<comment type="caution">
    <text evidence="3">The sequence shown here is derived from an EMBL/GenBank/DDBJ whole genome shotgun (WGS) entry which is preliminary data.</text>
</comment>
<dbReference type="SUPFAM" id="SSF53474">
    <property type="entry name" value="alpha/beta-Hydrolases"/>
    <property type="match status" value="1"/>
</dbReference>
<accession>A0A9P9A4M7</accession>
<proteinExistence type="predicted"/>
<dbReference type="InterPro" id="IPR050300">
    <property type="entry name" value="GDXG_lipolytic_enzyme"/>
</dbReference>
<dbReference type="InterPro" id="IPR029058">
    <property type="entry name" value="AB_hydrolase_fold"/>
</dbReference>
<organism evidence="3 4">
    <name type="scientific">Plectosphaerella plurivora</name>
    <dbReference type="NCBI Taxonomy" id="936078"/>
    <lineage>
        <taxon>Eukaryota</taxon>
        <taxon>Fungi</taxon>
        <taxon>Dikarya</taxon>
        <taxon>Ascomycota</taxon>
        <taxon>Pezizomycotina</taxon>
        <taxon>Sordariomycetes</taxon>
        <taxon>Hypocreomycetidae</taxon>
        <taxon>Glomerellales</taxon>
        <taxon>Plectosphaerellaceae</taxon>
        <taxon>Plectosphaerella</taxon>
    </lineage>
</organism>
<sequence length="354" mass="38204">MDFSQYGGASDEWRAAEATMTFSSASEGFSATDLRARMNANREEASAEAMKRLGPLVRTTDHTIPTRDGATISARSYRPASTSDSDILPVFLFYHGGGFLMGTIGTEDATCSALAAAAGVVVLHVCYRHTPEVKYPVPWDDSEDGFIWLHANTSLLNVDPKRVIVGGISAGAQLTAALTLRKNLGEPSLRDLPPIAGQTLFVPPLARMDTYEPQLARMRDPSISSYKENENAPMLNVKTIRLFTDLMGVENPDPKDLRLSPGNASLEDVKGLPPTTFGIAGLDPLRDEGLLFAQLLAEAGVPTDTYLFEGVPHAFRRFGELSQSKRWDAAMVGSVKWALSQPAAGAFEVKTTGP</sequence>